<evidence type="ECO:0008006" key="4">
    <source>
        <dbReference type="Google" id="ProtNLM"/>
    </source>
</evidence>
<evidence type="ECO:0000313" key="2">
    <source>
        <dbReference type="EMBL" id="KAH7232127.1"/>
    </source>
</evidence>
<proteinExistence type="predicted"/>
<feature type="region of interest" description="Disordered" evidence="1">
    <location>
        <begin position="65"/>
        <end position="86"/>
    </location>
</feature>
<feature type="region of interest" description="Disordered" evidence="1">
    <location>
        <begin position="159"/>
        <end position="179"/>
    </location>
</feature>
<dbReference type="AlphaFoldDB" id="A0A9P9G4Z5"/>
<dbReference type="EMBL" id="JAGTJS010000030">
    <property type="protein sequence ID" value="KAH7232127.1"/>
    <property type="molecule type" value="Genomic_DNA"/>
</dbReference>
<keyword evidence="3" id="KW-1185">Reference proteome</keyword>
<evidence type="ECO:0000256" key="1">
    <source>
        <dbReference type="SAM" id="MobiDB-lite"/>
    </source>
</evidence>
<dbReference type="OrthoDB" id="3800738at2759"/>
<organism evidence="2 3">
    <name type="scientific">Fusarium solani</name>
    <name type="common">Filamentous fungus</name>
    <dbReference type="NCBI Taxonomy" id="169388"/>
    <lineage>
        <taxon>Eukaryota</taxon>
        <taxon>Fungi</taxon>
        <taxon>Dikarya</taxon>
        <taxon>Ascomycota</taxon>
        <taxon>Pezizomycotina</taxon>
        <taxon>Sordariomycetes</taxon>
        <taxon>Hypocreomycetidae</taxon>
        <taxon>Hypocreales</taxon>
        <taxon>Nectriaceae</taxon>
        <taxon>Fusarium</taxon>
        <taxon>Fusarium solani species complex</taxon>
    </lineage>
</organism>
<gene>
    <name evidence="2" type="ORF">B0J15DRAFT_505619</name>
</gene>
<sequence>MAMANDAHRQHGLYTPHSLSDLTAGMAPTMEGSRVETFPILSDPESAIYQPDQLRGLLCLEQSPKSVRTTTAPKMASKKNKKEEEKPEAQAIEVFELTAANYSLLLERAIVEDGPIVVLHGEQLPSRRVLTLIPAAYPPRSLNHAQTCDAMECRLSSGEAGSASASAPRSTKSLSLSQSESQSQLQATASVLRTPELLELILLHLDLKSRITSAPRVCSFWLETLNHSSMLRKASFFQVDRSLHTKPGERPCINPLLREAFGDQFFNLSDCQVDKYPFRRAEYFWKLPWSPQALPHLKASTGSVLDVDPTCRQRSFTRAGASWRRMLVSQPPPPFLGFTWLDCFTTTAAGHRFLVDSVTPPQNDAGDLDTGVTMGQLYDTIQSFTMQQQKPGLFFRVRWDLTCERPSSESGVGAGEDESARESTNLVAEFWDDAYFNSSHYGPFSMEATRSVFRCEEAAKPDFGGQAWIQGLDDDAEHQVPANDEYELWEPLVWNP</sequence>
<reference evidence="2" key="1">
    <citation type="journal article" date="2021" name="Nat. Commun.">
        <title>Genetic determinants of endophytism in the Arabidopsis root mycobiome.</title>
        <authorList>
            <person name="Mesny F."/>
            <person name="Miyauchi S."/>
            <person name="Thiergart T."/>
            <person name="Pickel B."/>
            <person name="Atanasova L."/>
            <person name="Karlsson M."/>
            <person name="Huettel B."/>
            <person name="Barry K.W."/>
            <person name="Haridas S."/>
            <person name="Chen C."/>
            <person name="Bauer D."/>
            <person name="Andreopoulos W."/>
            <person name="Pangilinan J."/>
            <person name="LaButti K."/>
            <person name="Riley R."/>
            <person name="Lipzen A."/>
            <person name="Clum A."/>
            <person name="Drula E."/>
            <person name="Henrissat B."/>
            <person name="Kohler A."/>
            <person name="Grigoriev I.V."/>
            <person name="Martin F.M."/>
            <person name="Hacquard S."/>
        </authorList>
    </citation>
    <scope>NUCLEOTIDE SEQUENCE</scope>
    <source>
        <strain evidence="2">FSSC 5 MPI-SDFR-AT-0091</strain>
    </source>
</reference>
<accession>A0A9P9G4Z5</accession>
<comment type="caution">
    <text evidence="2">The sequence shown here is derived from an EMBL/GenBank/DDBJ whole genome shotgun (WGS) entry which is preliminary data.</text>
</comment>
<protein>
    <recommendedName>
        <fullName evidence="4">F-box domain-containing protein</fullName>
    </recommendedName>
</protein>
<dbReference type="Proteomes" id="UP000736672">
    <property type="component" value="Unassembled WGS sequence"/>
</dbReference>
<evidence type="ECO:0000313" key="3">
    <source>
        <dbReference type="Proteomes" id="UP000736672"/>
    </source>
</evidence>
<name>A0A9P9G4Z5_FUSSL</name>